<comment type="caution">
    <text evidence="6">The sequence shown here is derived from an EMBL/GenBank/DDBJ whole genome shotgun (WGS) entry which is preliminary data.</text>
</comment>
<dbReference type="PANTHER" id="PTHR11986">
    <property type="entry name" value="AMINOTRANSFERASE CLASS III"/>
    <property type="match status" value="1"/>
</dbReference>
<reference evidence="6 7" key="1">
    <citation type="journal article" date="2013" name="Int. J. Syst. Evol. Microbiol.">
        <title>Aquimarina gracilis sp. nov., isolated from the gut microflora of a mussel, Mytilus coruscus, and emended description of Aquimarina spongiae.</title>
        <authorList>
            <person name="Park S.C."/>
            <person name="Choe H.N."/>
            <person name="Baik K.S."/>
            <person name="Seong C.N."/>
        </authorList>
    </citation>
    <scope>NUCLEOTIDE SEQUENCE [LARGE SCALE GENOMIC DNA]</scope>
    <source>
        <strain evidence="6 7">PSC32</strain>
    </source>
</reference>
<dbReference type="EMBL" id="JAYKLX010000004">
    <property type="protein sequence ID" value="MEB3345720.1"/>
    <property type="molecule type" value="Genomic_DNA"/>
</dbReference>
<dbReference type="Proteomes" id="UP001327027">
    <property type="component" value="Unassembled WGS sequence"/>
</dbReference>
<dbReference type="InterPro" id="IPR015422">
    <property type="entry name" value="PyrdxlP-dep_Trfase_small"/>
</dbReference>
<dbReference type="PROSITE" id="PS00600">
    <property type="entry name" value="AA_TRANSFER_CLASS_3"/>
    <property type="match status" value="1"/>
</dbReference>
<evidence type="ECO:0000313" key="6">
    <source>
        <dbReference type="EMBL" id="MEB3345720.1"/>
    </source>
</evidence>
<protein>
    <submittedName>
        <fullName evidence="6">Aminotransferase class III-fold pyridoxal phosphate-dependent enzyme</fullName>
    </submittedName>
</protein>
<organism evidence="6 7">
    <name type="scientific">Aquimarina gracilis</name>
    <dbReference type="NCBI Taxonomy" id="874422"/>
    <lineage>
        <taxon>Bacteria</taxon>
        <taxon>Pseudomonadati</taxon>
        <taxon>Bacteroidota</taxon>
        <taxon>Flavobacteriia</taxon>
        <taxon>Flavobacteriales</taxon>
        <taxon>Flavobacteriaceae</taxon>
        <taxon>Aquimarina</taxon>
    </lineage>
</organism>
<dbReference type="Pfam" id="PF00202">
    <property type="entry name" value="Aminotran_3"/>
    <property type="match status" value="1"/>
</dbReference>
<dbReference type="Gene3D" id="3.40.640.10">
    <property type="entry name" value="Type I PLP-dependent aspartate aminotransferase-like (Major domain)"/>
    <property type="match status" value="1"/>
</dbReference>
<dbReference type="RefSeq" id="WP_324179751.1">
    <property type="nucleotide sequence ID" value="NZ_BAABAW010000007.1"/>
</dbReference>
<comment type="cofactor">
    <cofactor evidence="1">
        <name>pyridoxal 5'-phosphate</name>
        <dbReference type="ChEBI" id="CHEBI:597326"/>
    </cofactor>
</comment>
<evidence type="ECO:0000313" key="7">
    <source>
        <dbReference type="Proteomes" id="UP001327027"/>
    </source>
</evidence>
<sequence length="379" mass="41484">MKLFDVYPLYDVEPVNAYDCIVVDKNGIEYLDLYGGHAVISIGHSHPHYAKKLKCQIEKIGFYSNAVQNSMQLQLAEKLGKLSGYNDYQLFLCNSGAEANENALKLASFYTNKSRVIAFNNGFHGRTSAAVAATDNLKINAPLNKQQEVTFLPLNEIDLVKEELQKGDVCSVIIEPIQGVGGLDEGTTDFFQQLETLCHEFGAVLILDEVQSGYGRTGKFFAHQYHGITPDIISIAKGMGNGFPIGGIMIAPHIQPSYGLLGTTFGGNHLACAAALAVLDVIETENLIDNAKLSGEYFISIANKVPGVQLVKGKGLMLGLEFDFEVGDLRKKLIYDQHIFTGGAMNKKLLRILPPLTVGKKEIDQFIKALQNVLIVEKV</sequence>
<evidence type="ECO:0000256" key="2">
    <source>
        <dbReference type="ARBA" id="ARBA00022576"/>
    </source>
</evidence>
<keyword evidence="2 6" id="KW-0032">Aminotransferase</keyword>
<dbReference type="PIRSF" id="PIRSF000521">
    <property type="entry name" value="Transaminase_4ab_Lys_Orn"/>
    <property type="match status" value="1"/>
</dbReference>
<evidence type="ECO:0000256" key="3">
    <source>
        <dbReference type="ARBA" id="ARBA00022679"/>
    </source>
</evidence>
<dbReference type="SUPFAM" id="SSF53383">
    <property type="entry name" value="PLP-dependent transferases"/>
    <property type="match status" value="1"/>
</dbReference>
<proteinExistence type="inferred from homology"/>
<evidence type="ECO:0000256" key="5">
    <source>
        <dbReference type="RuleBase" id="RU003560"/>
    </source>
</evidence>
<dbReference type="InterPro" id="IPR015421">
    <property type="entry name" value="PyrdxlP-dep_Trfase_major"/>
</dbReference>
<evidence type="ECO:0000256" key="4">
    <source>
        <dbReference type="ARBA" id="ARBA00022898"/>
    </source>
</evidence>
<dbReference type="InterPro" id="IPR015424">
    <property type="entry name" value="PyrdxlP-dep_Trfase"/>
</dbReference>
<accession>A0ABU5ZUI7</accession>
<gene>
    <name evidence="6" type="ORF">U6A24_09625</name>
</gene>
<comment type="similarity">
    <text evidence="5">Belongs to the class-III pyridoxal-phosphate-dependent aminotransferase family.</text>
</comment>
<evidence type="ECO:0000256" key="1">
    <source>
        <dbReference type="ARBA" id="ARBA00001933"/>
    </source>
</evidence>
<dbReference type="PANTHER" id="PTHR11986:SF79">
    <property type="entry name" value="ACETYLORNITHINE AMINOTRANSFERASE, MITOCHONDRIAL"/>
    <property type="match status" value="1"/>
</dbReference>
<name>A0ABU5ZUI7_9FLAO</name>
<dbReference type="InterPro" id="IPR050103">
    <property type="entry name" value="Class-III_PLP-dep_AT"/>
</dbReference>
<keyword evidence="3" id="KW-0808">Transferase</keyword>
<dbReference type="InterPro" id="IPR049704">
    <property type="entry name" value="Aminotrans_3_PPA_site"/>
</dbReference>
<dbReference type="InterPro" id="IPR005814">
    <property type="entry name" value="Aminotrans_3"/>
</dbReference>
<dbReference type="Gene3D" id="3.90.1150.10">
    <property type="entry name" value="Aspartate Aminotransferase, domain 1"/>
    <property type="match status" value="1"/>
</dbReference>
<dbReference type="GO" id="GO:0008483">
    <property type="term" value="F:transaminase activity"/>
    <property type="evidence" value="ECO:0007669"/>
    <property type="project" value="UniProtKB-KW"/>
</dbReference>
<keyword evidence="7" id="KW-1185">Reference proteome</keyword>
<keyword evidence="4 5" id="KW-0663">Pyridoxal phosphate</keyword>
<dbReference type="CDD" id="cd00610">
    <property type="entry name" value="OAT_like"/>
    <property type="match status" value="1"/>
</dbReference>